<accession>A0A9W9X629</accession>
<reference evidence="1" key="1">
    <citation type="submission" date="2022-12" db="EMBL/GenBank/DDBJ databases">
        <authorList>
            <person name="Petersen C."/>
        </authorList>
    </citation>
    <scope>NUCLEOTIDE SEQUENCE</scope>
    <source>
        <strain evidence="1">IBT 30728</strain>
    </source>
</reference>
<dbReference type="GeneID" id="81624811"/>
<keyword evidence="2" id="KW-1185">Reference proteome</keyword>
<gene>
    <name evidence="1" type="ORF">N7539_004960</name>
</gene>
<proteinExistence type="predicted"/>
<reference evidence="1" key="2">
    <citation type="journal article" date="2023" name="IMA Fungus">
        <title>Comparative genomic study of the Penicillium genus elucidates a diverse pangenome and 15 lateral gene transfer events.</title>
        <authorList>
            <person name="Petersen C."/>
            <person name="Sorensen T."/>
            <person name="Nielsen M.R."/>
            <person name="Sondergaard T.E."/>
            <person name="Sorensen J.L."/>
            <person name="Fitzpatrick D.A."/>
            <person name="Frisvad J.C."/>
            <person name="Nielsen K.L."/>
        </authorList>
    </citation>
    <scope>NUCLEOTIDE SEQUENCE</scope>
    <source>
        <strain evidence="1">IBT 30728</strain>
    </source>
</reference>
<comment type="caution">
    <text evidence="1">The sequence shown here is derived from an EMBL/GenBank/DDBJ whole genome shotgun (WGS) entry which is preliminary data.</text>
</comment>
<sequence>MGQIIKDFYLLRATVFVPDLALLYLPIHLSNNRVLTFRPRSGARLPITPTYPFLIFSFSQYRAVPGGFTSGIHADWNADSGTTPTTAKCNTCPPVPTAAYQTNLVEKPHSLAKGHDSTLILVSSPTVTEAEIALEIHVGDDLQLVAEDVLEFQAGLEGDRSVDNAGRFRT</sequence>
<evidence type="ECO:0000313" key="1">
    <source>
        <dbReference type="EMBL" id="KAJ5484972.1"/>
    </source>
</evidence>
<protein>
    <submittedName>
        <fullName evidence="1">Uncharacterized protein</fullName>
    </submittedName>
</protein>
<organism evidence="1 2">
    <name type="scientific">Penicillium diatomitis</name>
    <dbReference type="NCBI Taxonomy" id="2819901"/>
    <lineage>
        <taxon>Eukaryota</taxon>
        <taxon>Fungi</taxon>
        <taxon>Dikarya</taxon>
        <taxon>Ascomycota</taxon>
        <taxon>Pezizomycotina</taxon>
        <taxon>Eurotiomycetes</taxon>
        <taxon>Eurotiomycetidae</taxon>
        <taxon>Eurotiales</taxon>
        <taxon>Aspergillaceae</taxon>
        <taxon>Penicillium</taxon>
    </lineage>
</organism>
<dbReference type="EMBL" id="JAPWDQ010000005">
    <property type="protein sequence ID" value="KAJ5484972.1"/>
    <property type="molecule type" value="Genomic_DNA"/>
</dbReference>
<dbReference type="RefSeq" id="XP_056789756.1">
    <property type="nucleotide sequence ID" value="XM_056934562.1"/>
</dbReference>
<name>A0A9W9X629_9EURO</name>
<evidence type="ECO:0000313" key="2">
    <source>
        <dbReference type="Proteomes" id="UP001148312"/>
    </source>
</evidence>
<dbReference type="Proteomes" id="UP001148312">
    <property type="component" value="Unassembled WGS sequence"/>
</dbReference>
<dbReference type="AlphaFoldDB" id="A0A9W9X629"/>